<name>A0ABQ9UIV9_SAGOE</name>
<evidence type="ECO:0000313" key="2">
    <source>
        <dbReference type="EMBL" id="KAK2097009.1"/>
    </source>
</evidence>
<feature type="region of interest" description="Disordered" evidence="1">
    <location>
        <begin position="21"/>
        <end position="42"/>
    </location>
</feature>
<comment type="caution">
    <text evidence="2">The sequence shown here is derived from an EMBL/GenBank/DDBJ whole genome shotgun (WGS) entry which is preliminary data.</text>
</comment>
<dbReference type="Proteomes" id="UP001266305">
    <property type="component" value="Unassembled WGS sequence"/>
</dbReference>
<sequence>MAAGCLCGWLDARSLVQGPVPANSDDSDLRASPQSSPVPRAASVRTRGCGAWLSLLISHLLRASAVPDRTEQPVAGTSKTQGVLGAERAVGCPREIHGLLSPCLALAHGSGCLHPKAWSWGNEGQKEVDTAVSQPQTKPLQAEAYLRSHGLLEPRGPKGSWWPIRCQPSAKDQHQLSVHWLHFRHSRRGHSRGMAATTQHGRWS</sequence>
<reference evidence="2 3" key="1">
    <citation type="submission" date="2023-05" db="EMBL/GenBank/DDBJ databases">
        <title>B98-5 Cell Line De Novo Hybrid Assembly: An Optical Mapping Approach.</title>
        <authorList>
            <person name="Kananen K."/>
            <person name="Auerbach J.A."/>
            <person name="Kautto E."/>
            <person name="Blachly J.S."/>
        </authorList>
    </citation>
    <scope>NUCLEOTIDE SEQUENCE [LARGE SCALE GENOMIC DNA]</scope>
    <source>
        <strain evidence="2">B95-8</strain>
        <tissue evidence="2">Cell line</tissue>
    </source>
</reference>
<keyword evidence="3" id="KW-1185">Reference proteome</keyword>
<evidence type="ECO:0000313" key="3">
    <source>
        <dbReference type="Proteomes" id="UP001266305"/>
    </source>
</evidence>
<dbReference type="EMBL" id="JASSZA010000012">
    <property type="protein sequence ID" value="KAK2097009.1"/>
    <property type="molecule type" value="Genomic_DNA"/>
</dbReference>
<proteinExistence type="predicted"/>
<accession>A0ABQ9UIV9</accession>
<organism evidence="2 3">
    <name type="scientific">Saguinus oedipus</name>
    <name type="common">Cotton-top tamarin</name>
    <name type="synonym">Oedipomidas oedipus</name>
    <dbReference type="NCBI Taxonomy" id="9490"/>
    <lineage>
        <taxon>Eukaryota</taxon>
        <taxon>Metazoa</taxon>
        <taxon>Chordata</taxon>
        <taxon>Craniata</taxon>
        <taxon>Vertebrata</taxon>
        <taxon>Euteleostomi</taxon>
        <taxon>Mammalia</taxon>
        <taxon>Eutheria</taxon>
        <taxon>Euarchontoglires</taxon>
        <taxon>Primates</taxon>
        <taxon>Haplorrhini</taxon>
        <taxon>Platyrrhini</taxon>
        <taxon>Cebidae</taxon>
        <taxon>Callitrichinae</taxon>
        <taxon>Saguinus</taxon>
    </lineage>
</organism>
<evidence type="ECO:0000256" key="1">
    <source>
        <dbReference type="SAM" id="MobiDB-lite"/>
    </source>
</evidence>
<protein>
    <submittedName>
        <fullName evidence="2">Uncharacterized protein</fullName>
    </submittedName>
</protein>
<gene>
    <name evidence="2" type="ORF">P7K49_026043</name>
</gene>